<keyword evidence="1" id="KW-0732">Signal</keyword>
<dbReference type="Proteomes" id="UP001234585">
    <property type="component" value="Plasmid unnamed7"/>
</dbReference>
<evidence type="ECO:0000313" key="2">
    <source>
        <dbReference type="EMBL" id="WLS01457.1"/>
    </source>
</evidence>
<protein>
    <submittedName>
        <fullName evidence="2">Uncharacterized protein</fullName>
    </submittedName>
</protein>
<dbReference type="EMBL" id="CP132309">
    <property type="protein sequence ID" value="WLS01457.1"/>
    <property type="molecule type" value="Genomic_DNA"/>
</dbReference>
<organism evidence="2 3">
    <name type="scientific">Shinella sumterensis</name>
    <dbReference type="NCBI Taxonomy" id="1967501"/>
    <lineage>
        <taxon>Bacteria</taxon>
        <taxon>Pseudomonadati</taxon>
        <taxon>Pseudomonadota</taxon>
        <taxon>Alphaproteobacteria</taxon>
        <taxon>Hyphomicrobiales</taxon>
        <taxon>Rhizobiaceae</taxon>
        <taxon>Shinella</taxon>
    </lineage>
</organism>
<gene>
    <name evidence="2" type="ORF">Q9313_28525</name>
</gene>
<keyword evidence="2" id="KW-0614">Plasmid</keyword>
<feature type="signal peptide" evidence="1">
    <location>
        <begin position="1"/>
        <end position="28"/>
    </location>
</feature>
<proteinExistence type="predicted"/>
<geneLocation type="plasmid" evidence="2 3">
    <name>unnamed7</name>
</geneLocation>
<name>A0AA50CWB1_9HYPH</name>
<dbReference type="RefSeq" id="WP_306041977.1">
    <property type="nucleotide sequence ID" value="NZ_CP132309.1"/>
</dbReference>
<accession>A0AA50CWB1</accession>
<keyword evidence="3" id="KW-1185">Reference proteome</keyword>
<sequence>MMENRSQANAVIKRPVRTAAFMPALAMAALTAAGGLAAQYIPPTTGQMAVVFPPFTDELTAWQRVTDAGGQIVAPSHLSNIVVAYAPDTGFAGRVRSTGALFTLAATGLCQPLSRNDKKEPL</sequence>
<feature type="chain" id="PRO_5041200562" evidence="1">
    <location>
        <begin position="29"/>
        <end position="122"/>
    </location>
</feature>
<evidence type="ECO:0000313" key="3">
    <source>
        <dbReference type="Proteomes" id="UP001234585"/>
    </source>
</evidence>
<evidence type="ECO:0000256" key="1">
    <source>
        <dbReference type="SAM" id="SignalP"/>
    </source>
</evidence>
<dbReference type="AlphaFoldDB" id="A0AA50CWB1"/>
<reference evidence="2 3" key="1">
    <citation type="submission" date="2023-08" db="EMBL/GenBank/DDBJ databases">
        <title>Pathogen: clinical or host-associated sample.</title>
        <authorList>
            <person name="Hergert J."/>
            <person name="Casey R."/>
            <person name="Wagner J."/>
            <person name="Young E.L."/>
            <person name="Oakeson K.F."/>
        </authorList>
    </citation>
    <scope>NUCLEOTIDE SEQUENCE [LARGE SCALE GENOMIC DNA]</scope>
    <source>
        <strain evidence="2 3">1760953</strain>
        <plasmid evidence="2 3">unnamed7</plasmid>
    </source>
</reference>